<sequence>MLRRRIGFTLIELLVVIAIIAVLIGLLLPAVQKVREAAARAKCMNNIKQLGIACHSYQDRTGALPVAVQMRPGVSRTNSGGQGPNWAVFILPDIEQGPLYNAHAANITAYAATGSAAWKAIRTTLIPTMLCPSDLGIDAAWTGDGGGWARGNYACNAGGLHQGATVSPDNGVGYISSEMGNSPRLTNNPTNLGVPNNTLSGGVMCINWATMVNRIEDGSSNTIMLAELRIGSQLGSQDSRGVWALGFPGASVIAGNGWDCTTPNTTEDNADDCEGCINDPRNGMGAWPGCPFQQATSRGKHTGGVVVGFGDGSTRFVRNSVSKANWFLMLSRNDGLNWTDN</sequence>
<dbReference type="SUPFAM" id="SSF54523">
    <property type="entry name" value="Pili subunits"/>
    <property type="match status" value="1"/>
</dbReference>
<keyword evidence="1" id="KW-1133">Transmembrane helix</keyword>
<dbReference type="InterPro" id="IPR012902">
    <property type="entry name" value="N_methyl_site"/>
</dbReference>
<dbReference type="Gene3D" id="3.30.700.10">
    <property type="entry name" value="Glycoprotein, Type 4 Pilin"/>
    <property type="match status" value="1"/>
</dbReference>
<keyword evidence="1" id="KW-0472">Membrane</keyword>
<dbReference type="RefSeq" id="WP_145239263.1">
    <property type="nucleotide sequence ID" value="NZ_CP036273.1"/>
</dbReference>
<name>A0A517XTS5_9BACT</name>
<dbReference type="Pfam" id="PF07963">
    <property type="entry name" value="N_methyl"/>
    <property type="match status" value="1"/>
</dbReference>
<dbReference type="PANTHER" id="PTHR30093:SF2">
    <property type="entry name" value="TYPE II SECRETION SYSTEM PROTEIN H"/>
    <property type="match status" value="1"/>
</dbReference>
<reference evidence="3 4" key="1">
    <citation type="submission" date="2019-02" db="EMBL/GenBank/DDBJ databases">
        <title>Deep-cultivation of Planctomycetes and their phenomic and genomic characterization uncovers novel biology.</title>
        <authorList>
            <person name="Wiegand S."/>
            <person name="Jogler M."/>
            <person name="Boedeker C."/>
            <person name="Pinto D."/>
            <person name="Vollmers J."/>
            <person name="Rivas-Marin E."/>
            <person name="Kohn T."/>
            <person name="Peeters S.H."/>
            <person name="Heuer A."/>
            <person name="Rast P."/>
            <person name="Oberbeckmann S."/>
            <person name="Bunk B."/>
            <person name="Jeske O."/>
            <person name="Meyerdierks A."/>
            <person name="Storesund J.E."/>
            <person name="Kallscheuer N."/>
            <person name="Luecker S."/>
            <person name="Lage O.M."/>
            <person name="Pohl T."/>
            <person name="Merkel B.J."/>
            <person name="Hornburger P."/>
            <person name="Mueller R.-W."/>
            <person name="Bruemmer F."/>
            <person name="Labrenz M."/>
            <person name="Spormann A.M."/>
            <person name="Op den Camp H."/>
            <person name="Overmann J."/>
            <person name="Amann R."/>
            <person name="Jetten M.S.M."/>
            <person name="Mascher T."/>
            <person name="Medema M.H."/>
            <person name="Devos D.P."/>
            <person name="Kaster A.-K."/>
            <person name="Ovreas L."/>
            <person name="Rohde M."/>
            <person name="Galperin M.Y."/>
            <person name="Jogler C."/>
        </authorList>
    </citation>
    <scope>NUCLEOTIDE SEQUENCE [LARGE SCALE GENOMIC DNA]</scope>
    <source>
        <strain evidence="3 4">ETA_A1</strain>
    </source>
</reference>
<gene>
    <name evidence="3" type="ORF">ETAA1_28650</name>
</gene>
<dbReference type="Proteomes" id="UP000319576">
    <property type="component" value="Chromosome"/>
</dbReference>
<protein>
    <submittedName>
        <fullName evidence="3">Putative major pilin subunit</fullName>
    </submittedName>
</protein>
<dbReference type="NCBIfam" id="TIGR04294">
    <property type="entry name" value="pre_pil_HX9DG"/>
    <property type="match status" value="1"/>
</dbReference>
<dbReference type="OrthoDB" id="275178at2"/>
<dbReference type="Pfam" id="PF07596">
    <property type="entry name" value="SBP_bac_10"/>
    <property type="match status" value="1"/>
</dbReference>
<dbReference type="EMBL" id="CP036273">
    <property type="protein sequence ID" value="QDU20902.1"/>
    <property type="molecule type" value="Genomic_DNA"/>
</dbReference>
<feature type="transmembrane region" description="Helical" evidence="1">
    <location>
        <begin position="7"/>
        <end position="28"/>
    </location>
</feature>
<proteinExistence type="predicted"/>
<dbReference type="AlphaFoldDB" id="A0A517XTS5"/>
<evidence type="ECO:0000313" key="4">
    <source>
        <dbReference type="Proteomes" id="UP000319576"/>
    </source>
</evidence>
<evidence type="ECO:0000313" key="3">
    <source>
        <dbReference type="EMBL" id="QDU20902.1"/>
    </source>
</evidence>
<dbReference type="InterPro" id="IPR027558">
    <property type="entry name" value="Pre_pil_HX9DG_C"/>
</dbReference>
<keyword evidence="1" id="KW-0812">Transmembrane</keyword>
<keyword evidence="4" id="KW-1185">Reference proteome</keyword>
<dbReference type="InterPro" id="IPR011453">
    <property type="entry name" value="DUF1559"/>
</dbReference>
<dbReference type="InterPro" id="IPR045584">
    <property type="entry name" value="Pilin-like"/>
</dbReference>
<evidence type="ECO:0000256" key="1">
    <source>
        <dbReference type="SAM" id="Phobius"/>
    </source>
</evidence>
<evidence type="ECO:0000259" key="2">
    <source>
        <dbReference type="Pfam" id="PF07596"/>
    </source>
</evidence>
<feature type="domain" description="DUF1559" evidence="2">
    <location>
        <begin position="32"/>
        <end position="321"/>
    </location>
</feature>
<dbReference type="NCBIfam" id="TIGR02532">
    <property type="entry name" value="IV_pilin_GFxxxE"/>
    <property type="match status" value="1"/>
</dbReference>
<dbReference type="KEGG" id="uli:ETAA1_28650"/>
<accession>A0A517XTS5</accession>
<organism evidence="3 4">
    <name type="scientific">Urbifossiella limnaea</name>
    <dbReference type="NCBI Taxonomy" id="2528023"/>
    <lineage>
        <taxon>Bacteria</taxon>
        <taxon>Pseudomonadati</taxon>
        <taxon>Planctomycetota</taxon>
        <taxon>Planctomycetia</taxon>
        <taxon>Gemmatales</taxon>
        <taxon>Gemmataceae</taxon>
        <taxon>Urbifossiella</taxon>
    </lineage>
</organism>
<dbReference type="PANTHER" id="PTHR30093">
    <property type="entry name" value="GENERAL SECRETION PATHWAY PROTEIN G"/>
    <property type="match status" value="1"/>
</dbReference>